<keyword evidence="3" id="KW-1185">Reference proteome</keyword>
<proteinExistence type="predicted"/>
<organism evidence="2 3">
    <name type="scientific">Hypsizygus marmoreus</name>
    <name type="common">White beech mushroom</name>
    <name type="synonym">Agaricus marmoreus</name>
    <dbReference type="NCBI Taxonomy" id="39966"/>
    <lineage>
        <taxon>Eukaryota</taxon>
        <taxon>Fungi</taxon>
        <taxon>Dikarya</taxon>
        <taxon>Basidiomycota</taxon>
        <taxon>Agaricomycotina</taxon>
        <taxon>Agaricomycetes</taxon>
        <taxon>Agaricomycetidae</taxon>
        <taxon>Agaricales</taxon>
        <taxon>Tricholomatineae</taxon>
        <taxon>Lyophyllaceae</taxon>
        <taxon>Hypsizygus</taxon>
    </lineage>
</organism>
<evidence type="ECO:0000256" key="1">
    <source>
        <dbReference type="SAM" id="MobiDB-lite"/>
    </source>
</evidence>
<dbReference type="Proteomes" id="UP000076154">
    <property type="component" value="Unassembled WGS sequence"/>
</dbReference>
<evidence type="ECO:0000313" key="2">
    <source>
        <dbReference type="EMBL" id="RDB15249.1"/>
    </source>
</evidence>
<accession>A0A369IZS8</accession>
<reference evidence="2" key="1">
    <citation type="submission" date="2018-04" db="EMBL/GenBank/DDBJ databases">
        <title>Whole genome sequencing of Hypsizygus marmoreus.</title>
        <authorList>
            <person name="Choi I.-G."/>
            <person name="Min B."/>
            <person name="Kim J.-G."/>
            <person name="Kim S."/>
            <person name="Oh Y.-L."/>
            <person name="Kong W.-S."/>
            <person name="Park H."/>
            <person name="Jeong J."/>
            <person name="Song E.-S."/>
        </authorList>
    </citation>
    <scope>NUCLEOTIDE SEQUENCE [LARGE SCALE GENOMIC DNA]</scope>
    <source>
        <strain evidence="2">51987-8</strain>
    </source>
</reference>
<sequence>MLVPRFRVCPITSRSRSRDRGSISDLAAHFILCVPPAAKSAVDELGDHAGMLDIPKLSIQAAMSTRDAAWLSGHVIRNDVKVQDPCKAAWQSRHNHSSRFGKHFPSFPSTGKSHRPTRFLRGREADVTWSDVSP</sequence>
<name>A0A369IZS8_HYPMA</name>
<comment type="caution">
    <text evidence="2">The sequence shown here is derived from an EMBL/GenBank/DDBJ whole genome shotgun (WGS) entry which is preliminary data.</text>
</comment>
<evidence type="ECO:0000313" key="3">
    <source>
        <dbReference type="Proteomes" id="UP000076154"/>
    </source>
</evidence>
<dbReference type="EMBL" id="LUEZ02000184">
    <property type="protein sequence ID" value="RDB15249.1"/>
    <property type="molecule type" value="Genomic_DNA"/>
</dbReference>
<dbReference type="AlphaFoldDB" id="A0A369IZS8"/>
<dbReference type="InParanoid" id="A0A369IZS8"/>
<protein>
    <submittedName>
        <fullName evidence="2">Uncharacterized protein</fullName>
    </submittedName>
</protein>
<feature type="region of interest" description="Disordered" evidence="1">
    <location>
        <begin position="97"/>
        <end position="116"/>
    </location>
</feature>
<gene>
    <name evidence="2" type="ORF">Hypma_004768</name>
</gene>